<proteinExistence type="predicted"/>
<protein>
    <submittedName>
        <fullName evidence="3">Uncharacterized protein</fullName>
    </submittedName>
</protein>
<dbReference type="WBParaSite" id="nRc.2.0.1.t35069-RA">
    <property type="protein sequence ID" value="nRc.2.0.1.t35069-RA"/>
    <property type="gene ID" value="nRc.2.0.1.g35069"/>
</dbReference>
<keyword evidence="2" id="KW-1185">Reference proteome</keyword>
<organism evidence="2 3">
    <name type="scientific">Romanomermis culicivorax</name>
    <name type="common">Nematode worm</name>
    <dbReference type="NCBI Taxonomy" id="13658"/>
    <lineage>
        <taxon>Eukaryota</taxon>
        <taxon>Metazoa</taxon>
        <taxon>Ecdysozoa</taxon>
        <taxon>Nematoda</taxon>
        <taxon>Enoplea</taxon>
        <taxon>Dorylaimia</taxon>
        <taxon>Mermithida</taxon>
        <taxon>Mermithoidea</taxon>
        <taxon>Mermithidae</taxon>
        <taxon>Romanomermis</taxon>
    </lineage>
</organism>
<evidence type="ECO:0000313" key="3">
    <source>
        <dbReference type="WBParaSite" id="nRc.2.0.1.t35069-RA"/>
    </source>
</evidence>
<feature type="region of interest" description="Disordered" evidence="1">
    <location>
        <begin position="1"/>
        <end position="160"/>
    </location>
</feature>
<dbReference type="Proteomes" id="UP000887565">
    <property type="component" value="Unplaced"/>
</dbReference>
<feature type="compositionally biased region" description="Polar residues" evidence="1">
    <location>
        <begin position="109"/>
        <end position="145"/>
    </location>
</feature>
<feature type="compositionally biased region" description="Basic and acidic residues" evidence="1">
    <location>
        <begin position="146"/>
        <end position="160"/>
    </location>
</feature>
<name>A0A915K9M8_ROMCU</name>
<dbReference type="AlphaFoldDB" id="A0A915K9M8"/>
<sequence>MAEGEIMTVQRDENYNDEDDDETSTTSSTTTSSSKTTTSPTETATTTLTSRTASSGAVYHTTEMVSDGAVSPRIDEQDRKGRRKQGVQKSGYTEMRNIANGMGRVEEPPSSSLIGQPKLQSMKSSRSLESVRSTLAGNNKLSSSHTDSRQRRISENLDGKRHEDNADIFRWSSDSSHSSIPVQLDLSINERKKKPEQHVAQSCTGQPVHLSVQCPVQQNNDSGDYARPDDQTGVVCVTVPVLNTSENQEKCIIESAVQVDMQNVNVGRPTETNKMDMVNSPIFKNCVRHLSFTR</sequence>
<reference evidence="3" key="1">
    <citation type="submission" date="2022-11" db="UniProtKB">
        <authorList>
            <consortium name="WormBaseParasite"/>
        </authorList>
    </citation>
    <scope>IDENTIFICATION</scope>
</reference>
<feature type="compositionally biased region" description="Low complexity" evidence="1">
    <location>
        <begin position="24"/>
        <end position="55"/>
    </location>
</feature>
<accession>A0A915K9M8</accession>
<evidence type="ECO:0000256" key="1">
    <source>
        <dbReference type="SAM" id="MobiDB-lite"/>
    </source>
</evidence>
<evidence type="ECO:0000313" key="2">
    <source>
        <dbReference type="Proteomes" id="UP000887565"/>
    </source>
</evidence>